<feature type="transmembrane region" description="Helical" evidence="7">
    <location>
        <begin position="400"/>
        <end position="419"/>
    </location>
</feature>
<gene>
    <name evidence="9" type="primary">eccD</name>
    <name evidence="9" type="ORF">KIH74_28150</name>
</gene>
<feature type="domain" description="EccD-like transmembrane" evidence="8">
    <location>
        <begin position="122"/>
        <end position="463"/>
    </location>
</feature>
<evidence type="ECO:0000256" key="3">
    <source>
        <dbReference type="ARBA" id="ARBA00022475"/>
    </source>
</evidence>
<dbReference type="InterPro" id="IPR024962">
    <property type="entry name" value="YukD-like"/>
</dbReference>
<evidence type="ECO:0000256" key="2">
    <source>
        <dbReference type="ARBA" id="ARBA00006162"/>
    </source>
</evidence>
<evidence type="ECO:0000256" key="4">
    <source>
        <dbReference type="ARBA" id="ARBA00022692"/>
    </source>
</evidence>
<feature type="transmembrane region" description="Helical" evidence="7">
    <location>
        <begin position="440"/>
        <end position="464"/>
    </location>
</feature>
<feature type="transmembrane region" description="Helical" evidence="7">
    <location>
        <begin position="237"/>
        <end position="257"/>
    </location>
</feature>
<keyword evidence="10" id="KW-1185">Reference proteome</keyword>
<proteinExistence type="inferred from homology"/>
<feature type="transmembrane region" description="Helical" evidence="7">
    <location>
        <begin position="323"/>
        <end position="343"/>
    </location>
</feature>
<evidence type="ECO:0000259" key="8">
    <source>
        <dbReference type="Pfam" id="PF19053"/>
    </source>
</evidence>
<accession>A0ABS5TP22</accession>
<dbReference type="Proteomes" id="UP001197247">
    <property type="component" value="Unassembled WGS sequence"/>
</dbReference>
<dbReference type="RefSeq" id="WP_214159387.1">
    <property type="nucleotide sequence ID" value="NZ_JAHBAY010000014.1"/>
</dbReference>
<feature type="transmembrane region" description="Helical" evidence="7">
    <location>
        <begin position="141"/>
        <end position="159"/>
    </location>
</feature>
<reference evidence="9 10" key="1">
    <citation type="submission" date="2021-05" db="EMBL/GenBank/DDBJ databases">
        <title>Kineosporia and Streptomyces sp. nov. two new marine actinobacteria isolated from Coral.</title>
        <authorList>
            <person name="Buangrab K."/>
            <person name="Sutthacheep M."/>
            <person name="Yeemin T."/>
            <person name="Harunari E."/>
            <person name="Igarashi Y."/>
            <person name="Kanchanasin P."/>
            <person name="Tanasupawat S."/>
            <person name="Phongsopitanun W."/>
        </authorList>
    </citation>
    <scope>NUCLEOTIDE SEQUENCE [LARGE SCALE GENOMIC DNA]</scope>
    <source>
        <strain evidence="9 10">J2-2</strain>
    </source>
</reference>
<feature type="transmembrane region" description="Helical" evidence="7">
    <location>
        <begin position="207"/>
        <end position="225"/>
    </location>
</feature>
<protein>
    <submittedName>
        <fullName evidence="9">Type VII secretion integral membrane protein EccD</fullName>
    </submittedName>
</protein>
<feature type="transmembrane region" description="Helical" evidence="7">
    <location>
        <begin position="263"/>
        <end position="280"/>
    </location>
</feature>
<feature type="transmembrane region" description="Helical" evidence="7">
    <location>
        <begin position="116"/>
        <end position="135"/>
    </location>
</feature>
<sequence length="465" mass="48003">MSTDQLCRVTIVGPDRQVDLAVPASLPLGGLLPTLVQHVVSSRDVHGGEGWILQRLGESPMDVGETPEELNWREGERLYLRRADELAPALVFDDLADGTATVVGGSPGRWRPEYDAPLFQTIAVLLVGLVGRLLLDARMEGITPFLAPVVAVLLLTASVSLSHRLAAGPAVTATVAVGLAAAVAAGTVVGGTERGIADLVALRSGPLMAAGAALAVCGVVLTVAHRGADSRTPLFPALTEIVVGLVLLTAEAVGAAWNPGEVKVAGAVTVIAALTLAYAPRSAVRLAGIRVPQLPRTASELHYDVVPTESAEMTRRVFVADQVLIAAFVSSALVLAGAIPVLISDGDGFAYALAVVVTLSVFVRAGAVRGVWQRLALVAGGMWAVAALVLWLPAQVTEPWLVVAALVLLVALLPVSAAATRPPGRRMTPVWGYLNQWLELGAAIAAIPLLAQVLGLFGLVSGLAG</sequence>
<evidence type="ECO:0000256" key="6">
    <source>
        <dbReference type="ARBA" id="ARBA00023136"/>
    </source>
</evidence>
<comment type="caution">
    <text evidence="9">The sequence shown here is derived from an EMBL/GenBank/DDBJ whole genome shotgun (WGS) entry which is preliminary data.</text>
</comment>
<dbReference type="InterPro" id="IPR006707">
    <property type="entry name" value="T7SS_EccD"/>
</dbReference>
<keyword evidence="4 7" id="KW-0812">Transmembrane</keyword>
<dbReference type="Pfam" id="PF19053">
    <property type="entry name" value="EccD"/>
    <property type="match status" value="1"/>
</dbReference>
<dbReference type="NCBIfam" id="TIGR03920">
    <property type="entry name" value="T7SS_EccD"/>
    <property type="match status" value="1"/>
</dbReference>
<dbReference type="Pfam" id="PF08817">
    <property type="entry name" value="YukD"/>
    <property type="match status" value="1"/>
</dbReference>
<comment type="subcellular location">
    <subcellularLocation>
        <location evidence="1">Cell membrane</location>
        <topology evidence="1">Multi-pass membrane protein</topology>
    </subcellularLocation>
</comment>
<keyword evidence="5 7" id="KW-1133">Transmembrane helix</keyword>
<feature type="transmembrane region" description="Helical" evidence="7">
    <location>
        <begin position="349"/>
        <end position="368"/>
    </location>
</feature>
<evidence type="ECO:0000256" key="5">
    <source>
        <dbReference type="ARBA" id="ARBA00022989"/>
    </source>
</evidence>
<evidence type="ECO:0000313" key="10">
    <source>
        <dbReference type="Proteomes" id="UP001197247"/>
    </source>
</evidence>
<dbReference type="EMBL" id="JAHBAY010000014">
    <property type="protein sequence ID" value="MBT0772847.1"/>
    <property type="molecule type" value="Genomic_DNA"/>
</dbReference>
<feature type="transmembrane region" description="Helical" evidence="7">
    <location>
        <begin position="375"/>
        <end position="394"/>
    </location>
</feature>
<comment type="similarity">
    <text evidence="2">Belongs to the EccD/Snm4 family.</text>
</comment>
<keyword evidence="3" id="KW-1003">Cell membrane</keyword>
<dbReference type="Gene3D" id="3.10.20.90">
    <property type="entry name" value="Phosphatidylinositol 3-kinase Catalytic Subunit, Chain A, domain 1"/>
    <property type="match status" value="1"/>
</dbReference>
<feature type="transmembrane region" description="Helical" evidence="7">
    <location>
        <begin position="166"/>
        <end position="187"/>
    </location>
</feature>
<organism evidence="9 10">
    <name type="scientific">Kineosporia corallincola</name>
    <dbReference type="NCBI Taxonomy" id="2835133"/>
    <lineage>
        <taxon>Bacteria</taxon>
        <taxon>Bacillati</taxon>
        <taxon>Actinomycetota</taxon>
        <taxon>Actinomycetes</taxon>
        <taxon>Kineosporiales</taxon>
        <taxon>Kineosporiaceae</taxon>
        <taxon>Kineosporia</taxon>
    </lineage>
</organism>
<evidence type="ECO:0000256" key="7">
    <source>
        <dbReference type="SAM" id="Phobius"/>
    </source>
</evidence>
<evidence type="ECO:0000313" key="9">
    <source>
        <dbReference type="EMBL" id="MBT0772847.1"/>
    </source>
</evidence>
<dbReference type="InterPro" id="IPR044049">
    <property type="entry name" value="EccD_transm"/>
</dbReference>
<name>A0ABS5TP22_9ACTN</name>
<evidence type="ECO:0000256" key="1">
    <source>
        <dbReference type="ARBA" id="ARBA00004651"/>
    </source>
</evidence>
<keyword evidence="6 7" id="KW-0472">Membrane</keyword>